<reference evidence="2" key="1">
    <citation type="submission" date="2023-10" db="EMBL/GenBank/DDBJ databases">
        <title>Genome assembly of Pristionchus species.</title>
        <authorList>
            <person name="Yoshida K."/>
            <person name="Sommer R.J."/>
        </authorList>
    </citation>
    <scope>NUCLEOTIDE SEQUENCE</scope>
    <source>
        <strain evidence="2">RS5133</strain>
    </source>
</reference>
<evidence type="ECO:0000256" key="1">
    <source>
        <dbReference type="SAM" id="MobiDB-lite"/>
    </source>
</evidence>
<dbReference type="Proteomes" id="UP001432322">
    <property type="component" value="Unassembled WGS sequence"/>
</dbReference>
<gene>
    <name evidence="2" type="ORF">PFISCL1PPCAC_8293</name>
</gene>
<dbReference type="EMBL" id="BTSY01000002">
    <property type="protein sequence ID" value="GMT16996.1"/>
    <property type="molecule type" value="Genomic_DNA"/>
</dbReference>
<keyword evidence="3" id="KW-1185">Reference proteome</keyword>
<comment type="caution">
    <text evidence="2">The sequence shown here is derived from an EMBL/GenBank/DDBJ whole genome shotgun (WGS) entry which is preliminary data.</text>
</comment>
<organism evidence="2 3">
    <name type="scientific">Pristionchus fissidentatus</name>
    <dbReference type="NCBI Taxonomy" id="1538716"/>
    <lineage>
        <taxon>Eukaryota</taxon>
        <taxon>Metazoa</taxon>
        <taxon>Ecdysozoa</taxon>
        <taxon>Nematoda</taxon>
        <taxon>Chromadorea</taxon>
        <taxon>Rhabditida</taxon>
        <taxon>Rhabditina</taxon>
        <taxon>Diplogasteromorpha</taxon>
        <taxon>Diplogasteroidea</taxon>
        <taxon>Neodiplogasteridae</taxon>
        <taxon>Pristionchus</taxon>
    </lineage>
</organism>
<proteinExistence type="predicted"/>
<evidence type="ECO:0000313" key="2">
    <source>
        <dbReference type="EMBL" id="GMT16996.1"/>
    </source>
</evidence>
<dbReference type="AlphaFoldDB" id="A0AAV5VBE3"/>
<evidence type="ECO:0000313" key="3">
    <source>
        <dbReference type="Proteomes" id="UP001432322"/>
    </source>
</evidence>
<feature type="region of interest" description="Disordered" evidence="1">
    <location>
        <begin position="15"/>
        <end position="34"/>
    </location>
</feature>
<sequence length="178" mass="19410">TTWFPSLSPSLPLSGCRQQSGMAGVSSSPLFLHPPTSPSPSSSLISLLLLLLQPLTMSLSECSIVPTPDSLRPQLASLADNNNNNINKDETKPADPIKDLLQLTNDPYQDSVIFVRSPEEYRIDPQLVAGPLLAALPRCARCPTRQSVLRASRFYHNNNNQSNNTTSTASSWISYLFG</sequence>
<accession>A0AAV5VBE3</accession>
<feature type="non-terminal residue" evidence="2">
    <location>
        <position position="1"/>
    </location>
</feature>
<name>A0AAV5VBE3_9BILA</name>
<protein>
    <submittedName>
        <fullName evidence="2">Uncharacterized protein</fullName>
    </submittedName>
</protein>